<dbReference type="Gene3D" id="3.60.40.10">
    <property type="entry name" value="PPM-type phosphatase domain"/>
    <property type="match status" value="1"/>
</dbReference>
<dbReference type="Pfam" id="PF07228">
    <property type="entry name" value="SpoIIE"/>
    <property type="match status" value="1"/>
</dbReference>
<feature type="transmembrane region" description="Helical" evidence="2">
    <location>
        <begin position="361"/>
        <end position="385"/>
    </location>
</feature>
<keyword evidence="2" id="KW-1133">Transmembrane helix</keyword>
<feature type="transmembrane region" description="Helical" evidence="2">
    <location>
        <begin position="392"/>
        <end position="413"/>
    </location>
</feature>
<dbReference type="InterPro" id="IPR052016">
    <property type="entry name" value="Bact_Sigma-Reg"/>
</dbReference>
<keyword evidence="6" id="KW-1185">Reference proteome</keyword>
<evidence type="ECO:0000313" key="5">
    <source>
        <dbReference type="EMBL" id="NEZ57441.1"/>
    </source>
</evidence>
<feature type="domain" description="PPM-type phosphatase" evidence="3">
    <location>
        <begin position="472"/>
        <end position="693"/>
    </location>
</feature>
<dbReference type="PANTHER" id="PTHR43156">
    <property type="entry name" value="STAGE II SPORULATION PROTEIN E-RELATED"/>
    <property type="match status" value="1"/>
</dbReference>
<dbReference type="Pfam" id="PF05226">
    <property type="entry name" value="CHASE2"/>
    <property type="match status" value="1"/>
</dbReference>
<organism evidence="5 6">
    <name type="scientific">Adonisia turfae CCMR0081</name>
    <dbReference type="NCBI Taxonomy" id="2292702"/>
    <lineage>
        <taxon>Bacteria</taxon>
        <taxon>Bacillati</taxon>
        <taxon>Cyanobacteriota</taxon>
        <taxon>Adonisia</taxon>
        <taxon>Adonisia turfae</taxon>
    </lineage>
</organism>
<comment type="caution">
    <text evidence="5">The sequence shown here is derived from an EMBL/GenBank/DDBJ whole genome shotgun (WGS) entry which is preliminary data.</text>
</comment>
<gene>
    <name evidence="5" type="ORF">DXZ20_17520</name>
</gene>
<evidence type="ECO:0000256" key="1">
    <source>
        <dbReference type="ARBA" id="ARBA00022801"/>
    </source>
</evidence>
<keyword evidence="1" id="KW-0378">Hydrolase</keyword>
<dbReference type="SMART" id="SM00331">
    <property type="entry name" value="PP2C_SIG"/>
    <property type="match status" value="1"/>
</dbReference>
<dbReference type="InterPro" id="IPR036457">
    <property type="entry name" value="PPM-type-like_dom_sf"/>
</dbReference>
<keyword evidence="2" id="KW-0812">Transmembrane</keyword>
<evidence type="ECO:0000256" key="2">
    <source>
        <dbReference type="SAM" id="Phobius"/>
    </source>
</evidence>
<accession>A0A6M0RP37</accession>
<name>A0A6M0RP37_9CYAN</name>
<evidence type="ECO:0000259" key="4">
    <source>
        <dbReference type="SMART" id="SM01080"/>
    </source>
</evidence>
<protein>
    <submittedName>
        <fullName evidence="5">CHASE2 domain-containing protein</fullName>
    </submittedName>
</protein>
<dbReference type="PANTHER" id="PTHR43156:SF2">
    <property type="entry name" value="STAGE II SPORULATION PROTEIN E"/>
    <property type="match status" value="1"/>
</dbReference>
<dbReference type="Proteomes" id="UP000481033">
    <property type="component" value="Unassembled WGS sequence"/>
</dbReference>
<sequence>MRIKLVSFKYPIQGLKTILSRLPLVKQGRDRPLSKHLIQLGQPVLLTSLIVASSILAIRHLGGLEKLELWAYDHFMSLRPEESIDPRMLIVGVTEEDIQRLNQWPLADQTVDQLLAKLEQYSPRVISLDIMRDVPLEPGREALLERLTSSENIVTVCKASNQESLGVPPPPGVIKESVGFADLVVDSGGVLRRTLLWMTPPAPAGGLANQPGHLCSGPEIIISLGLRTAFYYLLDEDIQPEFTDRGEFRLGNTTFPRLTSKFSGYQTVDTAGYQVMLNYRSEQNSARQVTLEDVLADRVDPDWIRDRIVFIGYLTPQAGDDFYTPYSQALSDDQKMPGVEIHAQSTSQILSAVLDQRPLIWVWHTPVEALWVVVWAGVGSILAWYIRHPWRLSLAVLGVAIGLYVFCFLLMLRGGWVPLVPPIIALGAAASTTITILNQKLKAENLRIQTELDITRRLQKMILPPERELQVIEDLDIAGYMDPCDDVGGDYYDVISDSNGHLKIGIGDVTGHGLESGLIMIMVQTAVRTLLESGKTKPEEFLSALNRSIYHNVQRINSDKTMTLSLLDYKQGTLYLSGQHEDVLIVRANGSLEQIDTVNLGFPIALEEDIDDFLAHTQIHLEPNDVVVLYTDGITESRNIDREFYGLNRLCNVIMSNYQRTAQEIRAAVIQDVANHIGQQKILDDITLLILKKR</sequence>
<evidence type="ECO:0000313" key="6">
    <source>
        <dbReference type="Proteomes" id="UP000481033"/>
    </source>
</evidence>
<proteinExistence type="predicted"/>
<dbReference type="InterPro" id="IPR001932">
    <property type="entry name" value="PPM-type_phosphatase-like_dom"/>
</dbReference>
<feature type="transmembrane region" description="Helical" evidence="2">
    <location>
        <begin position="419"/>
        <end position="437"/>
    </location>
</feature>
<dbReference type="GO" id="GO:0016791">
    <property type="term" value="F:phosphatase activity"/>
    <property type="evidence" value="ECO:0007669"/>
    <property type="project" value="TreeGrafter"/>
</dbReference>
<dbReference type="AlphaFoldDB" id="A0A6M0RP37"/>
<dbReference type="InterPro" id="IPR007890">
    <property type="entry name" value="CHASE2"/>
</dbReference>
<evidence type="ECO:0000259" key="3">
    <source>
        <dbReference type="SMART" id="SM00331"/>
    </source>
</evidence>
<keyword evidence="2" id="KW-0472">Membrane</keyword>
<reference evidence="5 6" key="1">
    <citation type="journal article" date="2020" name="Microb. Ecol.">
        <title>Ecogenomics of the Marine Benthic Filamentous Cyanobacterium Adonisia.</title>
        <authorList>
            <person name="Walter J.M."/>
            <person name="Coutinho F.H."/>
            <person name="Leomil L."/>
            <person name="Hargreaves P.I."/>
            <person name="Campeao M.E."/>
            <person name="Vieira V.V."/>
            <person name="Silva B.S."/>
            <person name="Fistarol G.O."/>
            <person name="Salomon P.S."/>
            <person name="Sawabe T."/>
            <person name="Mino S."/>
            <person name="Hosokawa M."/>
            <person name="Miyashita H."/>
            <person name="Maruyama F."/>
            <person name="van Verk M.C."/>
            <person name="Dutilh B.E."/>
            <person name="Thompson C.C."/>
            <person name="Thompson F.L."/>
        </authorList>
    </citation>
    <scope>NUCLEOTIDE SEQUENCE [LARGE SCALE GENOMIC DNA]</scope>
    <source>
        <strain evidence="5 6">CCMR0081</strain>
    </source>
</reference>
<dbReference type="SMART" id="SM01080">
    <property type="entry name" value="CHASE2"/>
    <property type="match status" value="1"/>
</dbReference>
<dbReference type="SUPFAM" id="SSF81606">
    <property type="entry name" value="PP2C-like"/>
    <property type="match status" value="1"/>
</dbReference>
<feature type="domain" description="CHASE2" evidence="4">
    <location>
        <begin position="64"/>
        <end position="382"/>
    </location>
</feature>
<dbReference type="EMBL" id="QXHD01000004">
    <property type="protein sequence ID" value="NEZ57441.1"/>
    <property type="molecule type" value="Genomic_DNA"/>
</dbReference>